<evidence type="ECO:0000313" key="4">
    <source>
        <dbReference type="EMBL" id="KIO44181.1"/>
    </source>
</evidence>
<comment type="caution">
    <text evidence="4">The sequence shown here is derived from an EMBL/GenBank/DDBJ whole genome shotgun (WGS) entry which is preliminary data.</text>
</comment>
<organism evidence="4 5">
    <name type="scientific">Sanguibacteroides justesenii</name>
    <dbReference type="NCBI Taxonomy" id="1547597"/>
    <lineage>
        <taxon>Bacteria</taxon>
        <taxon>Pseudomonadati</taxon>
        <taxon>Bacteroidota</taxon>
        <taxon>Bacteroidia</taxon>
        <taxon>Bacteroidales</taxon>
        <taxon>Porphyromonadaceae</taxon>
        <taxon>Sanguibacteroides</taxon>
    </lineage>
</organism>
<sequence length="204" mass="22083">MKVLLINGSPKKSGNTFIALSEVASALKAADIETEIVSIGTKAVQGCIACNKCKELGRCVFKDELYNSIRAKLGEADGIVIGSPTYYAGPNGSLCALLDRLFYSCGDLLQYKPSASVAVCRRGGASATYDRLNKYFTINNMPVVSSQYWNSVHGMLPGEASLDAEGLQTMRTLGNNMAWLLKSIENGKQEIPKKEPAIMTNFIR</sequence>
<proteinExistence type="predicted"/>
<evidence type="ECO:0000313" key="5">
    <source>
        <dbReference type="Proteomes" id="UP000031980"/>
    </source>
</evidence>
<keyword evidence="2" id="KW-0288">FMN</keyword>
<name>A0A0C3RDA2_9PORP</name>
<dbReference type="Proteomes" id="UP000031980">
    <property type="component" value="Unassembled WGS sequence"/>
</dbReference>
<dbReference type="Gene3D" id="3.40.50.360">
    <property type="match status" value="1"/>
</dbReference>
<dbReference type="InterPro" id="IPR005025">
    <property type="entry name" value="FMN_Rdtase-like_dom"/>
</dbReference>
<dbReference type="InterPro" id="IPR029039">
    <property type="entry name" value="Flavoprotein-like_sf"/>
</dbReference>
<dbReference type="Pfam" id="PF03358">
    <property type="entry name" value="FMN_red"/>
    <property type="match status" value="1"/>
</dbReference>
<feature type="domain" description="NADPH-dependent FMN reductase-like" evidence="3">
    <location>
        <begin position="1"/>
        <end position="151"/>
    </location>
</feature>
<keyword evidence="1" id="KW-0285">Flavoprotein</keyword>
<dbReference type="OrthoDB" id="9790975at2"/>
<evidence type="ECO:0000259" key="3">
    <source>
        <dbReference type="Pfam" id="PF03358"/>
    </source>
</evidence>
<evidence type="ECO:0000256" key="2">
    <source>
        <dbReference type="ARBA" id="ARBA00022643"/>
    </source>
</evidence>
<dbReference type="AlphaFoldDB" id="A0A0C3RDA2"/>
<dbReference type="GO" id="GO:0016491">
    <property type="term" value="F:oxidoreductase activity"/>
    <property type="evidence" value="ECO:0007669"/>
    <property type="project" value="InterPro"/>
</dbReference>
<gene>
    <name evidence="4" type="ORF">BA92_12470</name>
</gene>
<dbReference type="SUPFAM" id="SSF52218">
    <property type="entry name" value="Flavoproteins"/>
    <property type="match status" value="1"/>
</dbReference>
<dbReference type="EMBL" id="JPIU01000040">
    <property type="protein sequence ID" value="KIO44181.1"/>
    <property type="molecule type" value="Genomic_DNA"/>
</dbReference>
<evidence type="ECO:0000256" key="1">
    <source>
        <dbReference type="ARBA" id="ARBA00022630"/>
    </source>
</evidence>
<dbReference type="PANTHER" id="PTHR43278">
    <property type="entry name" value="NAD(P)H-DEPENDENT FMN-CONTAINING OXIDOREDUCTASE YWQN-RELATED"/>
    <property type="match status" value="1"/>
</dbReference>
<dbReference type="RefSeq" id="WP_041505425.1">
    <property type="nucleotide sequence ID" value="NZ_JPIU01000040.1"/>
</dbReference>
<accession>A0A0C3RDA2</accession>
<dbReference type="PANTHER" id="PTHR43278:SF4">
    <property type="entry name" value="NAD(P)H-DEPENDENT FMN-CONTAINING OXIDOREDUCTASE YWQN-RELATED"/>
    <property type="match status" value="1"/>
</dbReference>
<protein>
    <submittedName>
        <fullName evidence="4">NADPH-dependent FMN reductase</fullName>
    </submittedName>
</protein>
<dbReference type="InterPro" id="IPR051796">
    <property type="entry name" value="ISF_SsuE-like"/>
</dbReference>
<reference evidence="4 5" key="1">
    <citation type="submission" date="2014-07" db="EMBL/GenBank/DDBJ databases">
        <title>Porphyromonadaceae bacterium OUH 308042 = ATCC BAA-2681 = DSM 28342 draft genome.</title>
        <authorList>
            <person name="Sydenham T.V."/>
            <person name="Hasman H."/>
            <person name="Justensen U.S."/>
        </authorList>
    </citation>
    <scope>NUCLEOTIDE SEQUENCE [LARGE SCALE GENOMIC DNA]</scope>
    <source>
        <strain evidence="4 5">OUH 308042</strain>
    </source>
</reference>
<keyword evidence="5" id="KW-1185">Reference proteome</keyword>